<dbReference type="EMBL" id="CP123973">
    <property type="protein sequence ID" value="WII29741.1"/>
    <property type="molecule type" value="Genomic_DNA"/>
</dbReference>
<sequence length="61" mass="7450">MPRLDKYSKQRIERLKELCVKHPDYLMQDLAEKMGIDVSDVYIIIKSYNLPYHWKIARHRC</sequence>
<dbReference type="AlphaFoldDB" id="A0AAX3X7W4"/>
<organism evidence="1 2">
    <name type="scientific">Ligilactobacillus salivarius</name>
    <dbReference type="NCBI Taxonomy" id="1624"/>
    <lineage>
        <taxon>Bacteria</taxon>
        <taxon>Bacillati</taxon>
        <taxon>Bacillota</taxon>
        <taxon>Bacilli</taxon>
        <taxon>Lactobacillales</taxon>
        <taxon>Lactobacillaceae</taxon>
        <taxon>Ligilactobacillus</taxon>
    </lineage>
</organism>
<evidence type="ECO:0000313" key="1">
    <source>
        <dbReference type="EMBL" id="WII29741.1"/>
    </source>
</evidence>
<protein>
    <submittedName>
        <fullName evidence="1">Uncharacterized protein</fullName>
    </submittedName>
</protein>
<evidence type="ECO:0000313" key="2">
    <source>
        <dbReference type="Proteomes" id="UP001231316"/>
    </source>
</evidence>
<reference evidence="1" key="1">
    <citation type="submission" date="2023-04" db="EMBL/GenBank/DDBJ databases">
        <title>Four porcine-derived lactic acid bacteria strains analyses and their evaluation as potential probiotics based on genomics.</title>
        <authorList>
            <person name="Niu D."/>
        </authorList>
    </citation>
    <scope>NUCLEOTIDE SEQUENCE</scope>
    <source>
        <strain evidence="1">ZSA5</strain>
        <plasmid evidence="1">unnamed2</plasmid>
    </source>
</reference>
<accession>A0AAX3X7W4</accession>
<dbReference type="Proteomes" id="UP001231316">
    <property type="component" value="Plasmid unnamed2"/>
</dbReference>
<dbReference type="RefSeq" id="WP_284650708.1">
    <property type="nucleotide sequence ID" value="NZ_CP123973.1"/>
</dbReference>
<keyword evidence="1" id="KW-0614">Plasmid</keyword>
<proteinExistence type="predicted"/>
<name>A0AAX3X7W4_9LACO</name>
<gene>
    <name evidence="1" type="ORF">QFE45_10765</name>
</gene>
<geneLocation type="plasmid" evidence="1 2">
    <name>unnamed2</name>
</geneLocation>